<protein>
    <recommendedName>
        <fullName evidence="3 13">Membrane protein insertase YidC</fullName>
    </recommendedName>
    <alternativeName>
        <fullName evidence="12 13">Foldase YidC</fullName>
    </alternativeName>
    <alternativeName>
        <fullName evidence="11 13">Membrane integrase YidC</fullName>
    </alternativeName>
    <alternativeName>
        <fullName evidence="13">Membrane protein YidC</fullName>
    </alternativeName>
</protein>
<dbReference type="InterPro" id="IPR038221">
    <property type="entry name" value="YidC_periplasmic_sf"/>
</dbReference>
<dbReference type="PANTHER" id="PTHR12428">
    <property type="entry name" value="OXA1"/>
    <property type="match status" value="1"/>
</dbReference>
<evidence type="ECO:0000256" key="10">
    <source>
        <dbReference type="ARBA" id="ARBA00023186"/>
    </source>
</evidence>
<dbReference type="InterPro" id="IPR001708">
    <property type="entry name" value="YidC/ALB3/OXA1/COX18"/>
</dbReference>
<reference evidence="17 18" key="1">
    <citation type="submission" date="2018-11" db="EMBL/GenBank/DDBJ databases">
        <title>Aureibaculum marinum gen. nov., sp. nov., a member of the family Flavobacteriaceae isolated from the Bohai Sea.</title>
        <authorList>
            <person name="Ji X."/>
        </authorList>
    </citation>
    <scope>NUCLEOTIDE SEQUENCE [LARGE SCALE GENOMIC DNA]</scope>
    <source>
        <strain evidence="17 18">BH-SD17</strain>
    </source>
</reference>
<keyword evidence="8 13" id="KW-1133">Transmembrane helix</keyword>
<evidence type="ECO:0000256" key="13">
    <source>
        <dbReference type="HAMAP-Rule" id="MF_01810"/>
    </source>
</evidence>
<keyword evidence="6 13" id="KW-0812">Transmembrane</keyword>
<proteinExistence type="inferred from homology"/>
<dbReference type="EMBL" id="RPFJ01000017">
    <property type="protein sequence ID" value="RPD94481.1"/>
    <property type="molecule type" value="Genomic_DNA"/>
</dbReference>
<evidence type="ECO:0000256" key="7">
    <source>
        <dbReference type="ARBA" id="ARBA00022927"/>
    </source>
</evidence>
<sequence length="639" mass="74255">MEEKKFDVNSLIGFLLLGAIMIWYMYTNQPTPEELAKQKTEQRIKDSIKNATQQNIAHPNSKTIDNVVTTINPTDSVALANAKNQLGAFAYSATLPSATEKETTIENELLKIKVSNKGGQITEVELKNFKTYDQKPLYLIKDNNALFNINFTTTDNRILNTKDLFFEPTLSKNGKNQVLSMKLKVASNQYLEYRYEIKPGDYMLDFAIKSQGMDKAINTSQSLQLDWDLKAYRQEKSLKTENMYGYYYYKADDDVSYLSHNDEDELEVVNWVAFKQHFFTSLLKTDTPFTSAKVTSTDLVEDEEIDTTFTKQYTIKAPLDMKNGELNYAMNWYYGPTDYKIFKKYEGTDIKDVADLGWGIFGWINRIIFIPVFTFLSSFISNYGLIIILMTIVVRIIMSPVVYKSYLSSAKMKVLRPEINEINEKYKGKENAMKRQQETMALQRKAGVSPLSGCIPALIQMPVFFALFRFFPSEIGLRQKSFLWADDLSSYDMIARLPFKIPFYGDHISLFPILASVAIFFYMRMTQSQQMNMQQPTQEGMPDMTKMMKYMMYFSPLMMLFFFNNYASSLSLYYFVSNLLTIVIMLVIKNFIIDEDKIHAQIQENKAKPEKKKSKFRQRLDEAMKQAQQQQQEQQRKRK</sequence>
<keyword evidence="7 13" id="KW-0653">Protein transport</keyword>
<dbReference type="Proteomes" id="UP000270856">
    <property type="component" value="Unassembled WGS sequence"/>
</dbReference>
<keyword evidence="4 13" id="KW-0813">Transport</keyword>
<dbReference type="NCBIfam" id="TIGR03593">
    <property type="entry name" value="yidC_nterm"/>
    <property type="match status" value="1"/>
</dbReference>
<dbReference type="InterPro" id="IPR019998">
    <property type="entry name" value="Membr_insert_YidC"/>
</dbReference>
<evidence type="ECO:0000256" key="8">
    <source>
        <dbReference type="ARBA" id="ARBA00022989"/>
    </source>
</evidence>
<evidence type="ECO:0000256" key="9">
    <source>
        <dbReference type="ARBA" id="ARBA00023136"/>
    </source>
</evidence>
<evidence type="ECO:0000256" key="4">
    <source>
        <dbReference type="ARBA" id="ARBA00022448"/>
    </source>
</evidence>
<organism evidence="17 18">
    <name type="scientific">Aureibaculum marinum</name>
    <dbReference type="NCBI Taxonomy" id="2487930"/>
    <lineage>
        <taxon>Bacteria</taxon>
        <taxon>Pseudomonadati</taxon>
        <taxon>Bacteroidota</taxon>
        <taxon>Flavobacteriia</taxon>
        <taxon>Flavobacteriales</taxon>
        <taxon>Flavobacteriaceae</taxon>
        <taxon>Aureibaculum</taxon>
    </lineage>
</organism>
<dbReference type="OrthoDB" id="9780552at2"/>
<dbReference type="GO" id="GO:0032977">
    <property type="term" value="F:membrane insertase activity"/>
    <property type="evidence" value="ECO:0007669"/>
    <property type="project" value="InterPro"/>
</dbReference>
<feature type="transmembrane region" description="Helical" evidence="13">
    <location>
        <begin position="450"/>
        <end position="471"/>
    </location>
</feature>
<comment type="similarity">
    <text evidence="2 13">Belongs to the OXA1/ALB3/YidC family. Type 1 subfamily.</text>
</comment>
<evidence type="ECO:0000256" key="3">
    <source>
        <dbReference type="ARBA" id="ARBA00015325"/>
    </source>
</evidence>
<feature type="transmembrane region" description="Helical" evidence="13">
    <location>
        <begin position="501"/>
        <end position="523"/>
    </location>
</feature>
<dbReference type="HAMAP" id="MF_01810">
    <property type="entry name" value="YidC_type1"/>
    <property type="match status" value="1"/>
</dbReference>
<keyword evidence="5 13" id="KW-1003">Cell membrane</keyword>
<dbReference type="CDD" id="cd19961">
    <property type="entry name" value="EcYidC-like_peri"/>
    <property type="match status" value="1"/>
</dbReference>
<keyword evidence="10 13" id="KW-0143">Chaperone</keyword>
<dbReference type="InterPro" id="IPR028055">
    <property type="entry name" value="YidC/Oxa/ALB_C"/>
</dbReference>
<evidence type="ECO:0000256" key="11">
    <source>
        <dbReference type="ARBA" id="ARBA00033245"/>
    </source>
</evidence>
<evidence type="ECO:0000259" key="16">
    <source>
        <dbReference type="Pfam" id="PF14849"/>
    </source>
</evidence>
<dbReference type="PANTHER" id="PTHR12428:SF65">
    <property type="entry name" value="CYTOCHROME C OXIDASE ASSEMBLY PROTEIN COX18, MITOCHONDRIAL"/>
    <property type="match status" value="1"/>
</dbReference>
<feature type="transmembrane region" description="Helical" evidence="13">
    <location>
        <begin position="550"/>
        <end position="567"/>
    </location>
</feature>
<dbReference type="NCBIfam" id="TIGR03592">
    <property type="entry name" value="yidC_oxa1_cterm"/>
    <property type="match status" value="1"/>
</dbReference>
<evidence type="ECO:0000259" key="15">
    <source>
        <dbReference type="Pfam" id="PF02096"/>
    </source>
</evidence>
<evidence type="ECO:0000256" key="5">
    <source>
        <dbReference type="ARBA" id="ARBA00022475"/>
    </source>
</evidence>
<keyword evidence="18" id="KW-1185">Reference proteome</keyword>
<keyword evidence="9 13" id="KW-0472">Membrane</keyword>
<comment type="subunit">
    <text evidence="13">Interacts with the Sec translocase complex via SecD. Specifically interacts with transmembrane segments of nascent integral membrane proteins during membrane integration.</text>
</comment>
<dbReference type="Pfam" id="PF02096">
    <property type="entry name" value="60KD_IMP"/>
    <property type="match status" value="1"/>
</dbReference>
<dbReference type="GO" id="GO:0015031">
    <property type="term" value="P:protein transport"/>
    <property type="evidence" value="ECO:0007669"/>
    <property type="project" value="UniProtKB-KW"/>
</dbReference>
<dbReference type="Gene3D" id="2.70.98.90">
    <property type="match status" value="1"/>
</dbReference>
<feature type="domain" description="Membrane insertase YidC N-terminal" evidence="16">
    <location>
        <begin position="103"/>
        <end position="369"/>
    </location>
</feature>
<dbReference type="InterPro" id="IPR047196">
    <property type="entry name" value="YidC_ALB_C"/>
</dbReference>
<dbReference type="PRINTS" id="PR00701">
    <property type="entry name" value="60KDINNERMP"/>
</dbReference>
<accession>A0A3N4NE84</accession>
<feature type="transmembrane region" description="Helical" evidence="13">
    <location>
        <begin position="6"/>
        <end position="26"/>
    </location>
</feature>
<evidence type="ECO:0000313" key="18">
    <source>
        <dbReference type="Proteomes" id="UP000270856"/>
    </source>
</evidence>
<dbReference type="GO" id="GO:0051205">
    <property type="term" value="P:protein insertion into membrane"/>
    <property type="evidence" value="ECO:0007669"/>
    <property type="project" value="TreeGrafter"/>
</dbReference>
<dbReference type="InterPro" id="IPR028053">
    <property type="entry name" value="Membr_insert_YidC_N"/>
</dbReference>
<dbReference type="Pfam" id="PF14849">
    <property type="entry name" value="YidC_periplas"/>
    <property type="match status" value="1"/>
</dbReference>
<feature type="domain" description="Membrane insertase YidC/Oxa/ALB C-terminal" evidence="15">
    <location>
        <begin position="383"/>
        <end position="589"/>
    </location>
</feature>
<dbReference type="RefSeq" id="WP_123898577.1">
    <property type="nucleotide sequence ID" value="NZ_RPFJ01000017.1"/>
</dbReference>
<dbReference type="CDD" id="cd20070">
    <property type="entry name" value="5TM_YidC_Alb3"/>
    <property type="match status" value="1"/>
</dbReference>
<comment type="subcellular location">
    <subcellularLocation>
        <location evidence="1">Cell inner membrane</location>
        <topology evidence="1">Multi-pass membrane protein</topology>
    </subcellularLocation>
    <subcellularLocation>
        <location evidence="13">Cell membrane</location>
        <topology evidence="13">Multi-pass membrane protein</topology>
    </subcellularLocation>
</comment>
<dbReference type="NCBIfam" id="NF002359">
    <property type="entry name" value="PRK01318.2-6"/>
    <property type="match status" value="1"/>
</dbReference>
<evidence type="ECO:0000256" key="14">
    <source>
        <dbReference type="SAM" id="MobiDB-lite"/>
    </source>
</evidence>
<name>A0A3N4NE84_9FLAO</name>
<feature type="region of interest" description="Disordered" evidence="14">
    <location>
        <begin position="604"/>
        <end position="639"/>
    </location>
</feature>
<evidence type="ECO:0000256" key="2">
    <source>
        <dbReference type="ARBA" id="ARBA00010527"/>
    </source>
</evidence>
<dbReference type="GO" id="GO:0005886">
    <property type="term" value="C:plasma membrane"/>
    <property type="evidence" value="ECO:0007669"/>
    <property type="project" value="UniProtKB-SubCell"/>
</dbReference>
<comment type="function">
    <text evidence="13">Required for the insertion and/or proper folding and/or complex formation of integral membrane proteins into the membrane. Involved in integration of membrane proteins that insert both dependently and independently of the Sec translocase complex, as well as at least some lipoproteins. Aids folding of multispanning membrane proteins.</text>
</comment>
<dbReference type="NCBIfam" id="NF002356">
    <property type="entry name" value="PRK01318.2-3"/>
    <property type="match status" value="1"/>
</dbReference>
<feature type="transmembrane region" description="Helical" evidence="13">
    <location>
        <begin position="573"/>
        <end position="592"/>
    </location>
</feature>
<evidence type="ECO:0000256" key="6">
    <source>
        <dbReference type="ARBA" id="ARBA00022692"/>
    </source>
</evidence>
<gene>
    <name evidence="13 17" type="primary">yidC</name>
    <name evidence="17" type="ORF">EGM88_12120</name>
</gene>
<evidence type="ECO:0000256" key="1">
    <source>
        <dbReference type="ARBA" id="ARBA00004429"/>
    </source>
</evidence>
<evidence type="ECO:0000256" key="12">
    <source>
        <dbReference type="ARBA" id="ARBA00033342"/>
    </source>
</evidence>
<dbReference type="AlphaFoldDB" id="A0A3N4NE84"/>
<evidence type="ECO:0000313" key="17">
    <source>
        <dbReference type="EMBL" id="RPD94481.1"/>
    </source>
</evidence>
<comment type="caution">
    <text evidence="17">The sequence shown here is derived from an EMBL/GenBank/DDBJ whole genome shotgun (WGS) entry which is preliminary data.</text>
</comment>